<protein>
    <submittedName>
        <fullName evidence="1">Uncharacterized protein</fullName>
    </submittedName>
</protein>
<organism evidence="1">
    <name type="scientific">termite gut metagenome</name>
    <dbReference type="NCBI Taxonomy" id="433724"/>
    <lineage>
        <taxon>unclassified sequences</taxon>
        <taxon>metagenomes</taxon>
        <taxon>organismal metagenomes</taxon>
    </lineage>
</organism>
<evidence type="ECO:0000313" key="1">
    <source>
        <dbReference type="EMBL" id="KAA6322250.1"/>
    </source>
</evidence>
<dbReference type="AlphaFoldDB" id="A0A5J4QMV8"/>
<dbReference type="EMBL" id="SNRY01003094">
    <property type="protein sequence ID" value="KAA6322250.1"/>
    <property type="molecule type" value="Genomic_DNA"/>
</dbReference>
<proteinExistence type="predicted"/>
<comment type="caution">
    <text evidence="1">The sequence shown here is derived from an EMBL/GenBank/DDBJ whole genome shotgun (WGS) entry which is preliminary data.</text>
</comment>
<sequence length="38" mass="4338">MVLDKTPAQLKPLVQVVNNLVTNQQLTYLFECKGCLKF</sequence>
<accession>A0A5J4QMV8</accession>
<gene>
    <name evidence="1" type="ORF">EZS27_028188</name>
</gene>
<name>A0A5J4QMV8_9ZZZZ</name>
<reference evidence="1" key="1">
    <citation type="submission" date="2019-03" db="EMBL/GenBank/DDBJ databases">
        <title>Single cell metagenomics reveals metabolic interactions within the superorganism composed of flagellate Streblomastix strix and complex community of Bacteroidetes bacteria on its surface.</title>
        <authorList>
            <person name="Treitli S.C."/>
            <person name="Kolisko M."/>
            <person name="Husnik F."/>
            <person name="Keeling P."/>
            <person name="Hampl V."/>
        </authorList>
    </citation>
    <scope>NUCLEOTIDE SEQUENCE</scope>
    <source>
        <strain evidence="1">STM</strain>
    </source>
</reference>